<dbReference type="InterPro" id="IPR015422">
    <property type="entry name" value="PyrdxlP-dep_Trfase_small"/>
</dbReference>
<evidence type="ECO:0000256" key="4">
    <source>
        <dbReference type="ARBA" id="ARBA00022898"/>
    </source>
</evidence>
<keyword evidence="4" id="KW-0663">Pyridoxal phosphate</keyword>
<evidence type="ECO:0000256" key="6">
    <source>
        <dbReference type="ARBA" id="ARBA00023014"/>
    </source>
</evidence>
<dbReference type="PIRSF" id="PIRSF005572">
    <property type="entry name" value="NifS"/>
    <property type="match status" value="1"/>
</dbReference>
<evidence type="ECO:0000256" key="2">
    <source>
        <dbReference type="ARBA" id="ARBA00006490"/>
    </source>
</evidence>
<evidence type="ECO:0000313" key="9">
    <source>
        <dbReference type="EMBL" id="TCN24574.1"/>
    </source>
</evidence>
<dbReference type="RefSeq" id="WP_132007463.1">
    <property type="nucleotide sequence ID" value="NZ_JABUHM010000005.1"/>
</dbReference>
<evidence type="ECO:0000256" key="5">
    <source>
        <dbReference type="ARBA" id="ARBA00023004"/>
    </source>
</evidence>
<proteinExistence type="inferred from homology"/>
<dbReference type="PANTHER" id="PTHR11601">
    <property type="entry name" value="CYSTEINE DESULFURYLASE FAMILY MEMBER"/>
    <property type="match status" value="1"/>
</dbReference>
<dbReference type="SUPFAM" id="SSF53383">
    <property type="entry name" value="PLP-dependent transferases"/>
    <property type="match status" value="1"/>
</dbReference>
<protein>
    <submittedName>
        <fullName evidence="9">Cysteine desulfurase</fullName>
    </submittedName>
</protein>
<comment type="similarity">
    <text evidence="2">Belongs to the class-V pyridoxal-phosphate-dependent aminotransferase family. NifS/IscS subfamily.</text>
</comment>
<dbReference type="InterPro" id="IPR015421">
    <property type="entry name" value="PyrdxlP-dep_Trfase_major"/>
</dbReference>
<reference evidence="9 10" key="1">
    <citation type="journal article" date="2015" name="Stand. Genomic Sci.">
        <title>Genomic Encyclopedia of Bacterial and Archaeal Type Strains, Phase III: the genomes of soil and plant-associated and newly described type strains.</title>
        <authorList>
            <person name="Whitman W.B."/>
            <person name="Woyke T."/>
            <person name="Klenk H.P."/>
            <person name="Zhou Y."/>
            <person name="Lilburn T.G."/>
            <person name="Beck B.J."/>
            <person name="De Vos P."/>
            <person name="Vandamme P."/>
            <person name="Eisen J.A."/>
            <person name="Garrity G."/>
            <person name="Hugenholtz P."/>
            <person name="Kyrpides N.C."/>
        </authorList>
    </citation>
    <scope>NUCLEOTIDE SEQUENCE [LARGE SCALE GENOMIC DNA]</scope>
    <source>
        <strain evidence="9 10">CV53</strain>
    </source>
</reference>
<dbReference type="NCBIfam" id="NF002806">
    <property type="entry name" value="PRK02948.1"/>
    <property type="match status" value="1"/>
</dbReference>
<keyword evidence="6" id="KW-0411">Iron-sulfur</keyword>
<dbReference type="PANTHER" id="PTHR11601:SF36">
    <property type="entry name" value="CYSTEINE DESULFURASE NIFS-RELATED"/>
    <property type="match status" value="1"/>
</dbReference>
<evidence type="ECO:0000256" key="3">
    <source>
        <dbReference type="ARBA" id="ARBA00022723"/>
    </source>
</evidence>
<keyword evidence="3" id="KW-0479">Metal-binding</keyword>
<gene>
    <name evidence="9" type="ORF">EV146_107277</name>
</gene>
<dbReference type="Pfam" id="PF00266">
    <property type="entry name" value="Aminotran_5"/>
    <property type="match status" value="1"/>
</dbReference>
<dbReference type="Gene3D" id="3.40.640.10">
    <property type="entry name" value="Type I PLP-dependent aspartate aminotransferase-like (Major domain)"/>
    <property type="match status" value="1"/>
</dbReference>
<dbReference type="Gene3D" id="3.90.1150.10">
    <property type="entry name" value="Aspartate Aminotransferase, domain 1"/>
    <property type="match status" value="1"/>
</dbReference>
<name>A0A4R2BFC8_9BACI</name>
<sequence length="379" mass="41344">MKYFDYAATCPLDQEAAELYVKAATDYYGNSQSLHDIGSSSAELLKTCRRTMASILDVEPTGVFFTSGGSESNFLAIHALLSAKRKSGRHIVTGMAEHSSITNVMKKLEEDGYEVTYLPLNSNGLIETRLLEEALREDTVLVSIQHGNPEIGTLQPLNEIGSICRDREILFHSDCVQTFGKTRIKEAASMVDALSLSGHKIYGPKGTGAAYVNPRIGWKPFIPGTSHESGFRPGTVNVPAILALTAAAQKAETVLCEAMEQHLVLRKLFMKGLSPLKNQVTIYGTDEKQQLSGIIGMRIHGLEGQWVMLECNRQGYAISTGSACHTGLLAPSKTMAAMGIEGKQAKEFFRISFGRQTQKEDVSGLSAFLAKTAVKNRYN</sequence>
<dbReference type="PROSITE" id="PS00595">
    <property type="entry name" value="AA_TRANSFER_CLASS_5"/>
    <property type="match status" value="1"/>
</dbReference>
<dbReference type="AlphaFoldDB" id="A0A4R2BFC8"/>
<dbReference type="EMBL" id="SLVV01000007">
    <property type="protein sequence ID" value="TCN24574.1"/>
    <property type="molecule type" value="Genomic_DNA"/>
</dbReference>
<dbReference type="InterPro" id="IPR016454">
    <property type="entry name" value="Cysteine_dSase"/>
</dbReference>
<dbReference type="GO" id="GO:0046872">
    <property type="term" value="F:metal ion binding"/>
    <property type="evidence" value="ECO:0007669"/>
    <property type="project" value="UniProtKB-KW"/>
</dbReference>
<evidence type="ECO:0000259" key="8">
    <source>
        <dbReference type="Pfam" id="PF00266"/>
    </source>
</evidence>
<dbReference type="InterPro" id="IPR020578">
    <property type="entry name" value="Aminotrans_V_PyrdxlP_BS"/>
</dbReference>
<evidence type="ECO:0000256" key="1">
    <source>
        <dbReference type="ARBA" id="ARBA00001933"/>
    </source>
</evidence>
<comment type="caution">
    <text evidence="9">The sequence shown here is derived from an EMBL/GenBank/DDBJ whole genome shotgun (WGS) entry which is preliminary data.</text>
</comment>
<feature type="domain" description="Aminotransferase class V" evidence="8">
    <location>
        <begin position="3"/>
        <end position="363"/>
    </location>
</feature>
<accession>A0A4R2BFC8</accession>
<keyword evidence="5" id="KW-0408">Iron</keyword>
<evidence type="ECO:0000256" key="7">
    <source>
        <dbReference type="RuleBase" id="RU004504"/>
    </source>
</evidence>
<dbReference type="GO" id="GO:0003824">
    <property type="term" value="F:catalytic activity"/>
    <property type="evidence" value="ECO:0007669"/>
    <property type="project" value="UniProtKB-ARBA"/>
</dbReference>
<evidence type="ECO:0000313" key="10">
    <source>
        <dbReference type="Proteomes" id="UP000295689"/>
    </source>
</evidence>
<dbReference type="Proteomes" id="UP000295689">
    <property type="component" value="Unassembled WGS sequence"/>
</dbReference>
<keyword evidence="10" id="KW-1185">Reference proteome</keyword>
<dbReference type="InterPro" id="IPR015424">
    <property type="entry name" value="PyrdxlP-dep_Trfase"/>
</dbReference>
<organism evidence="9 10">
    <name type="scientific">Mesobacillus foraminis</name>
    <dbReference type="NCBI Taxonomy" id="279826"/>
    <lineage>
        <taxon>Bacteria</taxon>
        <taxon>Bacillati</taxon>
        <taxon>Bacillota</taxon>
        <taxon>Bacilli</taxon>
        <taxon>Bacillales</taxon>
        <taxon>Bacillaceae</taxon>
        <taxon>Mesobacillus</taxon>
    </lineage>
</organism>
<dbReference type="InterPro" id="IPR000192">
    <property type="entry name" value="Aminotrans_V_dom"/>
</dbReference>
<comment type="cofactor">
    <cofactor evidence="1 7">
        <name>pyridoxal 5'-phosphate</name>
        <dbReference type="ChEBI" id="CHEBI:597326"/>
    </cofactor>
</comment>
<dbReference type="GO" id="GO:0051536">
    <property type="term" value="F:iron-sulfur cluster binding"/>
    <property type="evidence" value="ECO:0007669"/>
    <property type="project" value="UniProtKB-KW"/>
</dbReference>